<protein>
    <submittedName>
        <fullName evidence="2">Glycosyl transferase family 1</fullName>
    </submittedName>
</protein>
<dbReference type="GO" id="GO:0016757">
    <property type="term" value="F:glycosyltransferase activity"/>
    <property type="evidence" value="ECO:0007669"/>
    <property type="project" value="TreeGrafter"/>
</dbReference>
<dbReference type="Proteomes" id="UP000078287">
    <property type="component" value="Unassembled WGS sequence"/>
</dbReference>
<dbReference type="Gene3D" id="3.40.50.2000">
    <property type="entry name" value="Glycogen Phosphorylase B"/>
    <property type="match status" value="1"/>
</dbReference>
<name>A0A178MC73_9CHLR</name>
<dbReference type="Gene3D" id="1.20.5.170">
    <property type="match status" value="1"/>
</dbReference>
<keyword evidence="3" id="KW-1185">Reference proteome</keyword>
<dbReference type="AlphaFoldDB" id="A0A178MC73"/>
<dbReference type="SUPFAM" id="SSF53756">
    <property type="entry name" value="UDP-Glycosyltransferase/glycogen phosphorylase"/>
    <property type="match status" value="1"/>
</dbReference>
<gene>
    <name evidence="2" type="ORF">A6A03_12735</name>
</gene>
<organism evidence="2 3">
    <name type="scientific">Chloroflexus islandicus</name>
    <dbReference type="NCBI Taxonomy" id="1707952"/>
    <lineage>
        <taxon>Bacteria</taxon>
        <taxon>Bacillati</taxon>
        <taxon>Chloroflexota</taxon>
        <taxon>Chloroflexia</taxon>
        <taxon>Chloroflexales</taxon>
        <taxon>Chloroflexineae</taxon>
        <taxon>Chloroflexaceae</taxon>
        <taxon>Chloroflexus</taxon>
    </lineage>
</organism>
<feature type="coiled-coil region" evidence="1">
    <location>
        <begin position="514"/>
        <end position="569"/>
    </location>
</feature>
<dbReference type="PANTHER" id="PTHR12526:SF635">
    <property type="entry name" value="GLYCOSYL TRANSFERASE GROUP 1"/>
    <property type="match status" value="1"/>
</dbReference>
<keyword evidence="2" id="KW-0808">Transferase</keyword>
<reference evidence="2 3" key="1">
    <citation type="submission" date="2016-04" db="EMBL/GenBank/DDBJ databases">
        <title>Chloroflexus islandicus sp. nov., a thermophilic filamentous anoxygenic phototrophic bacterium from geyser Strokkur (Iceland).</title>
        <authorList>
            <person name="Gaisin V.A."/>
            <person name="Kalashnikov A.M."/>
            <person name="Sukhacheva M.V."/>
            <person name="Grouzdev D.S."/>
            <person name="Ivanov T.M."/>
            <person name="Kuznetsov B."/>
            <person name="Gorlenko V.M."/>
        </authorList>
    </citation>
    <scope>NUCLEOTIDE SEQUENCE [LARGE SCALE GENOMIC DNA]</scope>
    <source>
        <strain evidence="3">isl-2</strain>
    </source>
</reference>
<evidence type="ECO:0000256" key="1">
    <source>
        <dbReference type="SAM" id="Coils"/>
    </source>
</evidence>
<comment type="caution">
    <text evidence="2">The sequence shown here is derived from an EMBL/GenBank/DDBJ whole genome shotgun (WGS) entry which is preliminary data.</text>
</comment>
<dbReference type="EMBL" id="LWQS01000045">
    <property type="protein sequence ID" value="OAN46352.1"/>
    <property type="molecule type" value="Genomic_DNA"/>
</dbReference>
<evidence type="ECO:0000313" key="3">
    <source>
        <dbReference type="Proteomes" id="UP000078287"/>
    </source>
</evidence>
<evidence type="ECO:0000313" key="2">
    <source>
        <dbReference type="EMBL" id="OAN46352.1"/>
    </source>
</evidence>
<keyword evidence="1" id="KW-0175">Coiled coil</keyword>
<dbReference type="Pfam" id="PF13692">
    <property type="entry name" value="Glyco_trans_1_4"/>
    <property type="match status" value="1"/>
</dbReference>
<proteinExistence type="predicted"/>
<dbReference type="OrthoDB" id="9771846at2"/>
<dbReference type="CDD" id="cd03801">
    <property type="entry name" value="GT4_PimA-like"/>
    <property type="match status" value="1"/>
</dbReference>
<accession>A0A178MC73</accession>
<sequence length="613" mass="68935">MNRLLVISQDVIGRRMAGPGIRMWEIARVLAKHTPVTLIATKPIDLDPYPNIEFGHYAFGQAGALQPYLAQAQTVLANGFVAHVHPELIDFQGKLIIDLYDPIVLESFEIFRHYPLAERERMFAHDVATLRRTLMRGDHFLCATERQRDLYIGGLLALGRLNPALLDADPLLRTLIDVVPFGVSDVPPQASSQPALRGVLDDLGADHEIILWSSGLWDWLDPQTVVRAMPQVLAQVPNARLVFLAGRHPGPVHEMITPKQTRQLAAELGLLGHGVHFYEEWIPYERRADFLLEATVMVSLHREHLETRYAAVRSRVLDHLWVGKPTVLSTGDAAAELIVAHNAGEAVPIGDVDAVAAALIRLLADPQRRIAQSVNAAKLGQQLRWSQVVQPLIRMLTASLPVGTAPMQWHRDHEIAVVDVDVPSQEETISMVTSDIDQTSAILHRVRNDAIKAQEQIWQIEQPASGGLSWRWLQQKIWFLLMKPQRDYNAAVLRSMYALSEQIDHTTRLLFDVSTRLEQRAQTLEQRAQTLEQRAQTLEQRAQTLEQLVQELRLRVTNLEDGMQDHNHRQVTEIHQIGQQIRDFADQLAGLEETTAQVLAHIGGVPALPPQQE</sequence>
<dbReference type="STRING" id="1707952.A6A03_12735"/>
<dbReference type="PANTHER" id="PTHR12526">
    <property type="entry name" value="GLYCOSYLTRANSFERASE"/>
    <property type="match status" value="1"/>
</dbReference>